<gene>
    <name evidence="3" type="ORF">SAMN04489806_1244</name>
</gene>
<dbReference type="Proteomes" id="UP000199183">
    <property type="component" value="Unassembled WGS sequence"/>
</dbReference>
<dbReference type="Gene3D" id="3.40.50.150">
    <property type="entry name" value="Vaccinia Virus protein VP39"/>
    <property type="match status" value="1"/>
</dbReference>
<sequence>MERMPHHRSHLRSQAADHAHEHARPEALADLLDRDAALLGGYLGDATGWIQAESAREPERIVDLGAGTGSGGVALAERFERATVVAVDRSAAMLERVRASAAEHNVAARVGTVQADLDEAWPDAASGADLVWASSSLHEVGDPDRVLADAHSALRPGGLLAVIEMDGLPRFLTGDPEAAALETRCHASLADAGWNAYPDWAPHVRQAGFADVRERRFGAQAASVDVLDYARATLTHIRTSAAVQLSAEDRTALDALLGNEAELARVATRVRGARVAWLARRR</sequence>
<feature type="compositionally biased region" description="Basic residues" evidence="1">
    <location>
        <begin position="1"/>
        <end position="11"/>
    </location>
</feature>
<dbReference type="SUPFAM" id="SSF53335">
    <property type="entry name" value="S-adenosyl-L-methionine-dependent methyltransferases"/>
    <property type="match status" value="1"/>
</dbReference>
<dbReference type="Pfam" id="PF13649">
    <property type="entry name" value="Methyltransf_25"/>
    <property type="match status" value="1"/>
</dbReference>
<protein>
    <submittedName>
        <fullName evidence="3">Methyltransferase domain-containing protein</fullName>
    </submittedName>
</protein>
<evidence type="ECO:0000313" key="3">
    <source>
        <dbReference type="EMBL" id="SEB60139.1"/>
    </source>
</evidence>
<dbReference type="EMBL" id="FNRY01000001">
    <property type="protein sequence ID" value="SEB60139.1"/>
    <property type="molecule type" value="Genomic_DNA"/>
</dbReference>
<evidence type="ECO:0000256" key="1">
    <source>
        <dbReference type="SAM" id="MobiDB-lite"/>
    </source>
</evidence>
<evidence type="ECO:0000259" key="2">
    <source>
        <dbReference type="Pfam" id="PF13649"/>
    </source>
</evidence>
<evidence type="ECO:0000313" key="4">
    <source>
        <dbReference type="Proteomes" id="UP000199183"/>
    </source>
</evidence>
<dbReference type="GO" id="GO:0008168">
    <property type="term" value="F:methyltransferase activity"/>
    <property type="evidence" value="ECO:0007669"/>
    <property type="project" value="UniProtKB-KW"/>
</dbReference>
<dbReference type="AlphaFoldDB" id="A0A1H4KNI3"/>
<feature type="region of interest" description="Disordered" evidence="1">
    <location>
        <begin position="1"/>
        <end position="23"/>
    </location>
</feature>
<dbReference type="STRING" id="640635.SAMN04489806_1244"/>
<organism evidence="3 4">
    <name type="scientific">Paramicrobacterium humi</name>
    <dbReference type="NCBI Taxonomy" id="640635"/>
    <lineage>
        <taxon>Bacteria</taxon>
        <taxon>Bacillati</taxon>
        <taxon>Actinomycetota</taxon>
        <taxon>Actinomycetes</taxon>
        <taxon>Micrococcales</taxon>
        <taxon>Microbacteriaceae</taxon>
        <taxon>Paramicrobacterium</taxon>
    </lineage>
</organism>
<dbReference type="CDD" id="cd02440">
    <property type="entry name" value="AdoMet_MTases"/>
    <property type="match status" value="1"/>
</dbReference>
<proteinExistence type="predicted"/>
<dbReference type="InterPro" id="IPR041698">
    <property type="entry name" value="Methyltransf_25"/>
</dbReference>
<keyword evidence="3" id="KW-0489">Methyltransferase</keyword>
<feature type="domain" description="Methyltransferase" evidence="2">
    <location>
        <begin position="61"/>
        <end position="158"/>
    </location>
</feature>
<reference evidence="3 4" key="1">
    <citation type="submission" date="2016-10" db="EMBL/GenBank/DDBJ databases">
        <authorList>
            <person name="de Groot N.N."/>
        </authorList>
    </citation>
    <scope>NUCLEOTIDE SEQUENCE [LARGE SCALE GENOMIC DNA]</scope>
    <source>
        <strain evidence="3 4">DSM 21799</strain>
    </source>
</reference>
<keyword evidence="3" id="KW-0808">Transferase</keyword>
<dbReference type="PANTHER" id="PTHR43591">
    <property type="entry name" value="METHYLTRANSFERASE"/>
    <property type="match status" value="1"/>
</dbReference>
<name>A0A1H4KNI3_9MICO</name>
<accession>A0A1H4KNI3</accession>
<dbReference type="InterPro" id="IPR029063">
    <property type="entry name" value="SAM-dependent_MTases_sf"/>
</dbReference>
<keyword evidence="4" id="KW-1185">Reference proteome</keyword>
<dbReference type="GO" id="GO:0032259">
    <property type="term" value="P:methylation"/>
    <property type="evidence" value="ECO:0007669"/>
    <property type="project" value="UniProtKB-KW"/>
</dbReference>